<proteinExistence type="predicted"/>
<name>A0A8S5TWN1_9CAUD</name>
<dbReference type="EMBL" id="BK015949">
    <property type="protein sequence ID" value="DAF86583.1"/>
    <property type="molecule type" value="Genomic_DNA"/>
</dbReference>
<dbReference type="Gene3D" id="1.10.10.1400">
    <property type="entry name" value="Terminase, small subunit, N-terminal DNA-binding domain, HTH motif"/>
    <property type="match status" value="1"/>
</dbReference>
<evidence type="ECO:0000313" key="1">
    <source>
        <dbReference type="EMBL" id="DAF86583.1"/>
    </source>
</evidence>
<dbReference type="InterPro" id="IPR038713">
    <property type="entry name" value="Terminase_Gp1_N_sf"/>
</dbReference>
<accession>A0A8S5TWN1</accession>
<sequence>MSLTIKQEIFVQRLIEGYSQREAYKFAYNCEKMKDESIDIEASKLFNNPKISLRYQELLDEYKEKAKWNRSKAEEKLMWLLDKSQEDIEYKGLKQANSSSMLNTIKELNTLTDLYPKKNKEDNNLEDREAEKIANAILELRGRNGTR</sequence>
<protein>
    <submittedName>
        <fullName evidence="1">Terminase small subunit</fullName>
    </submittedName>
</protein>
<reference evidence="1" key="1">
    <citation type="journal article" date="2021" name="Proc. Natl. Acad. Sci. U.S.A.">
        <title>A Catalog of Tens of Thousands of Viruses from Human Metagenomes Reveals Hidden Associations with Chronic Diseases.</title>
        <authorList>
            <person name="Tisza M.J."/>
            <person name="Buck C.B."/>
        </authorList>
    </citation>
    <scope>NUCLEOTIDE SEQUENCE</scope>
    <source>
        <strain evidence="1">Ctcx61</strain>
    </source>
</reference>
<organism evidence="1">
    <name type="scientific">Siphoviridae sp. ctcx61</name>
    <dbReference type="NCBI Taxonomy" id="2825575"/>
    <lineage>
        <taxon>Viruses</taxon>
        <taxon>Duplodnaviria</taxon>
        <taxon>Heunggongvirae</taxon>
        <taxon>Uroviricota</taxon>
        <taxon>Caudoviricetes</taxon>
    </lineage>
</organism>